<gene>
    <name evidence="1" type="ORF">M7I_0437</name>
</gene>
<organism evidence="1 2">
    <name type="scientific">Glarea lozoyensis (strain ATCC 74030 / MF5533)</name>
    <dbReference type="NCBI Taxonomy" id="1104152"/>
    <lineage>
        <taxon>Eukaryota</taxon>
        <taxon>Fungi</taxon>
        <taxon>Dikarya</taxon>
        <taxon>Ascomycota</taxon>
        <taxon>Pezizomycotina</taxon>
        <taxon>Leotiomycetes</taxon>
        <taxon>Helotiales</taxon>
        <taxon>Helotiaceae</taxon>
        <taxon>Glarea</taxon>
    </lineage>
</organism>
<dbReference type="Proteomes" id="UP000005446">
    <property type="component" value="Unassembled WGS sequence"/>
</dbReference>
<dbReference type="EMBL" id="AGUE01000007">
    <property type="protein sequence ID" value="EHL03492.1"/>
    <property type="molecule type" value="Genomic_DNA"/>
</dbReference>
<evidence type="ECO:0000313" key="1">
    <source>
        <dbReference type="EMBL" id="EHL03492.1"/>
    </source>
</evidence>
<protein>
    <submittedName>
        <fullName evidence="1">Uncharacterized protein</fullName>
    </submittedName>
</protein>
<dbReference type="AlphaFoldDB" id="H0EDC9"/>
<name>H0EDC9_GLAL7</name>
<sequence>MSLTDGNFVNIQLIVPRRMVFQGTKTIKINITCHLVPAVQQEYEFQGKLIENPAAHDNFWNQEEDEDHGVR</sequence>
<accession>H0EDC9</accession>
<comment type="caution">
    <text evidence="1">The sequence shown here is derived from an EMBL/GenBank/DDBJ whole genome shotgun (WGS) entry which is preliminary data.</text>
</comment>
<evidence type="ECO:0000313" key="2">
    <source>
        <dbReference type="Proteomes" id="UP000005446"/>
    </source>
</evidence>
<proteinExistence type="predicted"/>
<dbReference type="HOGENOM" id="CLU_2740240_0_0_1"/>
<keyword evidence="2" id="KW-1185">Reference proteome</keyword>
<reference evidence="1 2" key="1">
    <citation type="journal article" date="2012" name="Eukaryot. Cell">
        <title>Genome sequence of the fungus Glarea lozoyensis: the first genome sequence of a species from the Helotiaceae family.</title>
        <authorList>
            <person name="Youssar L."/>
            <person name="Gruening B.A."/>
            <person name="Erxleben A."/>
            <person name="Guenther S."/>
            <person name="Huettel W."/>
        </authorList>
    </citation>
    <scope>NUCLEOTIDE SEQUENCE [LARGE SCALE GENOMIC DNA]</scope>
    <source>
        <strain evidence="2">ATCC 74030 / MF5533</strain>
    </source>
</reference>
<dbReference type="InParanoid" id="H0EDC9"/>